<feature type="transmembrane region" description="Helical" evidence="11">
    <location>
        <begin position="12"/>
        <end position="32"/>
    </location>
</feature>
<dbReference type="InterPro" id="IPR017972">
    <property type="entry name" value="Cyt_P450_CS"/>
</dbReference>
<evidence type="ECO:0000256" key="11">
    <source>
        <dbReference type="SAM" id="Phobius"/>
    </source>
</evidence>
<dbReference type="Gene3D" id="1.10.630.10">
    <property type="entry name" value="Cytochrome P450"/>
    <property type="match status" value="1"/>
</dbReference>
<comment type="cofactor">
    <cofactor evidence="1 9">
        <name>heme</name>
        <dbReference type="ChEBI" id="CHEBI:30413"/>
    </cofactor>
</comment>
<protein>
    <submittedName>
        <fullName evidence="12">Cytochrome P450 family oxidoreductase</fullName>
    </submittedName>
</protein>
<evidence type="ECO:0000256" key="6">
    <source>
        <dbReference type="ARBA" id="ARBA00023002"/>
    </source>
</evidence>
<dbReference type="GO" id="GO:0016705">
    <property type="term" value="F:oxidoreductase activity, acting on paired donors, with incorporation or reduction of molecular oxygen"/>
    <property type="evidence" value="ECO:0007669"/>
    <property type="project" value="InterPro"/>
</dbReference>
<dbReference type="PANTHER" id="PTHR46300:SF7">
    <property type="entry name" value="P450, PUTATIVE (EUROFUNG)-RELATED"/>
    <property type="match status" value="1"/>
</dbReference>
<dbReference type="GO" id="GO:0004497">
    <property type="term" value="F:monooxygenase activity"/>
    <property type="evidence" value="ECO:0007669"/>
    <property type="project" value="UniProtKB-KW"/>
</dbReference>
<keyword evidence="6 10" id="KW-0560">Oxidoreductase</keyword>
<keyword evidence="11" id="KW-0812">Transmembrane</keyword>
<evidence type="ECO:0000313" key="13">
    <source>
        <dbReference type="Proteomes" id="UP000383932"/>
    </source>
</evidence>
<dbReference type="PANTHER" id="PTHR46300">
    <property type="entry name" value="P450, PUTATIVE (EUROFUNG)-RELATED-RELATED"/>
    <property type="match status" value="1"/>
</dbReference>
<evidence type="ECO:0000256" key="5">
    <source>
        <dbReference type="ARBA" id="ARBA00022723"/>
    </source>
</evidence>
<evidence type="ECO:0000313" key="12">
    <source>
        <dbReference type="EMBL" id="KAB5589862.1"/>
    </source>
</evidence>
<proteinExistence type="inferred from homology"/>
<dbReference type="AlphaFoldDB" id="A0A5N5QDN5"/>
<evidence type="ECO:0000256" key="8">
    <source>
        <dbReference type="ARBA" id="ARBA00023033"/>
    </source>
</evidence>
<evidence type="ECO:0000256" key="2">
    <source>
        <dbReference type="ARBA" id="ARBA00005179"/>
    </source>
</evidence>
<dbReference type="GO" id="GO:0005506">
    <property type="term" value="F:iron ion binding"/>
    <property type="evidence" value="ECO:0007669"/>
    <property type="project" value="InterPro"/>
</dbReference>
<comment type="caution">
    <text evidence="12">The sequence shown here is derived from an EMBL/GenBank/DDBJ whole genome shotgun (WGS) entry which is preliminary data.</text>
</comment>
<keyword evidence="11" id="KW-0472">Membrane</keyword>
<accession>A0A5N5QDN5</accession>
<dbReference type="OrthoDB" id="3934656at2759"/>
<dbReference type="GO" id="GO:0020037">
    <property type="term" value="F:heme binding"/>
    <property type="evidence" value="ECO:0007669"/>
    <property type="project" value="InterPro"/>
</dbReference>
<name>A0A5N5QDN5_9AGAM</name>
<keyword evidence="5 9" id="KW-0479">Metal-binding</keyword>
<evidence type="ECO:0000256" key="9">
    <source>
        <dbReference type="PIRSR" id="PIRSR602401-1"/>
    </source>
</evidence>
<evidence type="ECO:0000256" key="7">
    <source>
        <dbReference type="ARBA" id="ARBA00023004"/>
    </source>
</evidence>
<dbReference type="InterPro" id="IPR002401">
    <property type="entry name" value="Cyt_P450_E_grp-I"/>
</dbReference>
<evidence type="ECO:0000256" key="10">
    <source>
        <dbReference type="RuleBase" id="RU000461"/>
    </source>
</evidence>
<keyword evidence="4 9" id="KW-0349">Heme</keyword>
<gene>
    <name evidence="12" type="ORF">CTheo_6701</name>
</gene>
<dbReference type="EMBL" id="SSOP01000222">
    <property type="protein sequence ID" value="KAB5589862.1"/>
    <property type="molecule type" value="Genomic_DNA"/>
</dbReference>
<organism evidence="12 13">
    <name type="scientific">Ceratobasidium theobromae</name>
    <dbReference type="NCBI Taxonomy" id="1582974"/>
    <lineage>
        <taxon>Eukaryota</taxon>
        <taxon>Fungi</taxon>
        <taxon>Dikarya</taxon>
        <taxon>Basidiomycota</taxon>
        <taxon>Agaricomycotina</taxon>
        <taxon>Agaricomycetes</taxon>
        <taxon>Cantharellales</taxon>
        <taxon>Ceratobasidiaceae</taxon>
        <taxon>Ceratobasidium</taxon>
    </lineage>
</organism>
<comment type="similarity">
    <text evidence="3 10">Belongs to the cytochrome P450 family.</text>
</comment>
<dbReference type="PROSITE" id="PS00086">
    <property type="entry name" value="CYTOCHROME_P450"/>
    <property type="match status" value="1"/>
</dbReference>
<keyword evidence="8 10" id="KW-0503">Monooxygenase</keyword>
<dbReference type="Proteomes" id="UP000383932">
    <property type="component" value="Unassembled WGS sequence"/>
</dbReference>
<dbReference type="InterPro" id="IPR050364">
    <property type="entry name" value="Cytochrome_P450_fung"/>
</dbReference>
<comment type="pathway">
    <text evidence="2">Secondary metabolite biosynthesis.</text>
</comment>
<reference evidence="12 13" key="1">
    <citation type="journal article" date="2019" name="Fungal Biol. Biotechnol.">
        <title>Draft genome sequence of fastidious pathogen Ceratobasidium theobromae, which causes vascular-streak dieback in Theobroma cacao.</title>
        <authorList>
            <person name="Ali S.S."/>
            <person name="Asman A."/>
            <person name="Shao J."/>
            <person name="Firmansyah A.P."/>
            <person name="Susilo A.W."/>
            <person name="Rosmana A."/>
            <person name="McMahon P."/>
            <person name="Junaid M."/>
            <person name="Guest D."/>
            <person name="Kheng T.Y."/>
            <person name="Meinhardt L.W."/>
            <person name="Bailey B.A."/>
        </authorList>
    </citation>
    <scope>NUCLEOTIDE SEQUENCE [LARGE SCALE GENOMIC DNA]</scope>
    <source>
        <strain evidence="12 13">CT2</strain>
    </source>
</reference>
<evidence type="ECO:0000256" key="3">
    <source>
        <dbReference type="ARBA" id="ARBA00010617"/>
    </source>
</evidence>
<evidence type="ECO:0000256" key="4">
    <source>
        <dbReference type="ARBA" id="ARBA00022617"/>
    </source>
</evidence>
<evidence type="ECO:0000256" key="1">
    <source>
        <dbReference type="ARBA" id="ARBA00001971"/>
    </source>
</evidence>
<dbReference type="InterPro" id="IPR001128">
    <property type="entry name" value="Cyt_P450"/>
</dbReference>
<sequence>MVEDSFSVSNNTSLWAISLLLVSTLGLIRTYLRRSSGKASLPPSPPKHWFWGNKDILNQPYKYVSLGVEYKQKLGDIISLSTPLDTTIIVNTMELATELLEKHAAITANRPRNIMVQDILGWSRGIGIRQHDEGHKKLRRVIASALHATAARTYASQHVDSTLDLLRRISNAPAAFRQHTNDVVGEFIIRLAYGQKAVESDHLVETIHQAFSYFILGTSTYFAVNDFPICEPFKRLEDTVVINTGPLVRYLPAWVPGAGFQIFGKEGRELRERYATEPFEMVFEQVRKGQVEFPSYTSQLLEAKGGANISDDDIQLVKWSAGSMFTAYTIAQGDLRRSKTVGLILSFVLMAAIHPEVAKNARAEIDEVVGRGRIPELHDRSDLPYVEAFFQEVLRMYPVAPIGLPHVATEDIEFQGYRIPKGSTINANIWAMLRDPKHFSDPNVFDPTRFLKPMPDPDPRKYIFGFGRRICPGLHVANNSAWVMCAGILAVYDIYPSSELQRKVDSLGGRRSEQLYKLSQPYLVSDPLPFLCDFIPRDQAAIALLDNSAI</sequence>
<dbReference type="PRINTS" id="PR00463">
    <property type="entry name" value="EP450I"/>
</dbReference>
<keyword evidence="7 9" id="KW-0408">Iron</keyword>
<dbReference type="SUPFAM" id="SSF48264">
    <property type="entry name" value="Cytochrome P450"/>
    <property type="match status" value="1"/>
</dbReference>
<feature type="binding site" description="axial binding residue" evidence="9">
    <location>
        <position position="471"/>
    </location>
    <ligand>
        <name>heme</name>
        <dbReference type="ChEBI" id="CHEBI:30413"/>
    </ligand>
    <ligandPart>
        <name>Fe</name>
        <dbReference type="ChEBI" id="CHEBI:18248"/>
    </ligandPart>
</feature>
<keyword evidence="11" id="KW-1133">Transmembrane helix</keyword>
<dbReference type="Pfam" id="PF00067">
    <property type="entry name" value="p450"/>
    <property type="match status" value="2"/>
</dbReference>
<dbReference type="PRINTS" id="PR00385">
    <property type="entry name" value="P450"/>
</dbReference>
<keyword evidence="13" id="KW-1185">Reference proteome</keyword>
<dbReference type="CDD" id="cd11065">
    <property type="entry name" value="CYP64-like"/>
    <property type="match status" value="1"/>
</dbReference>
<dbReference type="InterPro" id="IPR036396">
    <property type="entry name" value="Cyt_P450_sf"/>
</dbReference>